<dbReference type="SUPFAM" id="SSF56784">
    <property type="entry name" value="HAD-like"/>
    <property type="match status" value="1"/>
</dbReference>
<dbReference type="InterPro" id="IPR004274">
    <property type="entry name" value="FCP1_dom"/>
</dbReference>
<dbReference type="PANTHER" id="PTHR12210">
    <property type="entry name" value="DULLARD PROTEIN PHOSPHATASE"/>
    <property type="match status" value="1"/>
</dbReference>
<reference evidence="3" key="1">
    <citation type="submission" date="2022-08" db="EMBL/GenBank/DDBJ databases">
        <title>Novel sulfate-reducing endosymbionts in the free-living metamonad Anaeramoeba.</title>
        <authorList>
            <person name="Jerlstrom-Hultqvist J."/>
            <person name="Cepicka I."/>
            <person name="Gallot-Lavallee L."/>
            <person name="Salas-Leiva D."/>
            <person name="Curtis B.A."/>
            <person name="Zahonova K."/>
            <person name="Pipaliya S."/>
            <person name="Dacks J."/>
            <person name="Roger A.J."/>
        </authorList>
    </citation>
    <scope>NUCLEOTIDE SEQUENCE</scope>
    <source>
        <strain evidence="3">Schooner1</strain>
    </source>
</reference>
<feature type="compositionally biased region" description="Polar residues" evidence="1">
    <location>
        <begin position="30"/>
        <end position="56"/>
    </location>
</feature>
<name>A0ABQ8XH61_9EUKA</name>
<dbReference type="CDD" id="cd07521">
    <property type="entry name" value="HAD_FCP1-like"/>
    <property type="match status" value="1"/>
</dbReference>
<dbReference type="InterPro" id="IPR023214">
    <property type="entry name" value="HAD_sf"/>
</dbReference>
<evidence type="ECO:0000259" key="2">
    <source>
        <dbReference type="PROSITE" id="PS50969"/>
    </source>
</evidence>
<comment type="caution">
    <text evidence="3">The sequence shown here is derived from an EMBL/GenBank/DDBJ whole genome shotgun (WGS) entry which is preliminary data.</text>
</comment>
<organism evidence="3 4">
    <name type="scientific">Anaeramoeba flamelloides</name>
    <dbReference type="NCBI Taxonomy" id="1746091"/>
    <lineage>
        <taxon>Eukaryota</taxon>
        <taxon>Metamonada</taxon>
        <taxon>Anaeramoebidae</taxon>
        <taxon>Anaeramoeba</taxon>
    </lineage>
</organism>
<dbReference type="InterPro" id="IPR036412">
    <property type="entry name" value="HAD-like_sf"/>
</dbReference>
<dbReference type="Proteomes" id="UP001150062">
    <property type="component" value="Unassembled WGS sequence"/>
</dbReference>
<dbReference type="SMART" id="SM00577">
    <property type="entry name" value="CPDc"/>
    <property type="match status" value="1"/>
</dbReference>
<evidence type="ECO:0000256" key="1">
    <source>
        <dbReference type="SAM" id="MobiDB-lite"/>
    </source>
</evidence>
<evidence type="ECO:0000313" key="3">
    <source>
        <dbReference type="EMBL" id="KAJ6231834.1"/>
    </source>
</evidence>
<protein>
    <submittedName>
        <fullName evidence="3">Nuclear lim interactor-interacting factor-related</fullName>
    </submittedName>
</protein>
<dbReference type="Pfam" id="PF03031">
    <property type="entry name" value="NIF"/>
    <property type="match status" value="1"/>
</dbReference>
<sequence length="377" mass="44502">MSLIKKRNFMSDPELPETKPNKAKSRRTLTKSQPTQFFFYADQNQTDCQKTNMNPNKTEENKHSKEKGNSNQSQFKKETEISLGSKEEIQNDIESIKLFDFASCQITFEQVAKIEKINNFTSERESKNKRNCQTLEEKKPEIQTQIEQKTETMIPWFITLDEDENNSFQPPKLLPFPSLDKKGKFTLCLDLDQTLISSSFAENKNYDFSFEFNHQGKNWKVFVTKRPHLDEFLLKCSQMFEVVVFTASLKDYANSILDRLDPEKKMISHRLYQESCSNFPEGYLKDLSILGREMNKIIIVDDTPFSYSRNQRNAIPVKPFHPTKRNNSRFNFENWKKDCELPRILGILQIIQKNKQLFKTLDKVKKRKQQKQRLEKL</sequence>
<dbReference type="EMBL" id="JAOAOG010000298">
    <property type="protein sequence ID" value="KAJ6231834.1"/>
    <property type="molecule type" value="Genomic_DNA"/>
</dbReference>
<keyword evidence="4" id="KW-1185">Reference proteome</keyword>
<feature type="region of interest" description="Disordered" evidence="1">
    <location>
        <begin position="1"/>
        <end position="83"/>
    </location>
</feature>
<dbReference type="InterPro" id="IPR011948">
    <property type="entry name" value="Dullard_phosphatase"/>
</dbReference>
<dbReference type="PROSITE" id="PS50969">
    <property type="entry name" value="FCP1"/>
    <property type="match status" value="1"/>
</dbReference>
<feature type="compositionally biased region" description="Basic and acidic residues" evidence="1">
    <location>
        <begin position="57"/>
        <end position="68"/>
    </location>
</feature>
<dbReference type="NCBIfam" id="TIGR02251">
    <property type="entry name" value="HIF-SF_euk"/>
    <property type="match status" value="1"/>
</dbReference>
<gene>
    <name evidence="3" type="ORF">M0813_05565</name>
</gene>
<accession>A0ABQ8XH61</accession>
<feature type="domain" description="FCP1 homology" evidence="2">
    <location>
        <begin position="180"/>
        <end position="351"/>
    </location>
</feature>
<dbReference type="Gene3D" id="3.40.50.1000">
    <property type="entry name" value="HAD superfamily/HAD-like"/>
    <property type="match status" value="1"/>
</dbReference>
<proteinExistence type="predicted"/>
<evidence type="ECO:0000313" key="4">
    <source>
        <dbReference type="Proteomes" id="UP001150062"/>
    </source>
</evidence>
<dbReference type="InterPro" id="IPR050365">
    <property type="entry name" value="TIM50"/>
</dbReference>